<dbReference type="InterPro" id="IPR027417">
    <property type="entry name" value="P-loop_NTPase"/>
</dbReference>
<dbReference type="EMBL" id="SPNK01000001">
    <property type="protein sequence ID" value="TFI03061.1"/>
    <property type="molecule type" value="Genomic_DNA"/>
</dbReference>
<evidence type="ECO:0000313" key="3">
    <source>
        <dbReference type="Proteomes" id="UP000298017"/>
    </source>
</evidence>
<feature type="region of interest" description="Disordered" evidence="1">
    <location>
        <begin position="1"/>
        <end position="26"/>
    </location>
</feature>
<comment type="caution">
    <text evidence="2">The sequence shown here is derived from an EMBL/GenBank/DDBJ whole genome shotgun (WGS) entry which is preliminary data.</text>
</comment>
<evidence type="ECO:0000313" key="2">
    <source>
        <dbReference type="EMBL" id="TFI03061.1"/>
    </source>
</evidence>
<dbReference type="RefSeq" id="WP_135009749.1">
    <property type="nucleotide sequence ID" value="NZ_JAYEXM010000005.1"/>
</dbReference>
<dbReference type="AlphaFoldDB" id="A0AAX2SCW4"/>
<organism evidence="2 3">
    <name type="scientific">Kocuria rhizophila</name>
    <dbReference type="NCBI Taxonomy" id="72000"/>
    <lineage>
        <taxon>Bacteria</taxon>
        <taxon>Bacillati</taxon>
        <taxon>Actinomycetota</taxon>
        <taxon>Actinomycetes</taxon>
        <taxon>Micrococcales</taxon>
        <taxon>Micrococcaceae</taxon>
        <taxon>Kocuria</taxon>
    </lineage>
</organism>
<dbReference type="Gene3D" id="3.40.50.300">
    <property type="entry name" value="P-loop containing nucleotide triphosphate hydrolases"/>
    <property type="match status" value="1"/>
</dbReference>
<accession>A0AAX2SCW4</accession>
<feature type="compositionally biased region" description="Pro residues" evidence="1">
    <location>
        <begin position="1"/>
        <end position="11"/>
    </location>
</feature>
<feature type="region of interest" description="Disordered" evidence="1">
    <location>
        <begin position="1261"/>
        <end position="1280"/>
    </location>
</feature>
<evidence type="ECO:0008006" key="4">
    <source>
        <dbReference type="Google" id="ProtNLM"/>
    </source>
</evidence>
<protein>
    <recommendedName>
        <fullName evidence="4">AAA family ATPase</fullName>
    </recommendedName>
</protein>
<name>A0AAX2SCW4_KOCRH</name>
<dbReference type="Proteomes" id="UP000298017">
    <property type="component" value="Unassembled WGS sequence"/>
</dbReference>
<feature type="compositionally biased region" description="Low complexity" evidence="1">
    <location>
        <begin position="1262"/>
        <end position="1280"/>
    </location>
</feature>
<evidence type="ECO:0000256" key="1">
    <source>
        <dbReference type="SAM" id="MobiDB-lite"/>
    </source>
</evidence>
<keyword evidence="3" id="KW-1185">Reference proteome</keyword>
<sequence>MPTPQDSPRPTPQDTDATPGPQEHPRVSLRAWTQQMDAYTGPDTLLDFNQVDNVCIDLTEANSSGQAQLLMQRPTRLSTMIHQNTPAYDRAVRSARALRTKIHELSVGHGLDAAYLAAGTASWLADPVADGLRRFIAPVLLAPVTVKLRPDHKDFELHIVGPAHLNPALVRRLREDHGVELATAEMSRLAYGTRKLDPAPVLETLRQLAVEVPGMHVEHQLVVSTFADLHERPADEHVVARTRLVQDLARLKNSEVGKLPVVHALTNDAPALDQRDPADELLLTDLDANQQEVVDLAEQGKSFVVGTPVGTAAVDTVVSTVGALVHRGRSVLVLGESRTTLAAFNRAWNRTGLDSLVLPLGSHLSPDDVAERLVRAVARNERTQEPHTEPIREALQRTREQLRVHEESLHTRRPRWQASPYEAMQALAELTARDPGPQTTVRFRRSVLDAVSHRGEVRRQLQRAAALGAFDPATLAGPWHGARLVNDDEARQAHDLAKSLLLELTTLSTAMRHVLGVSGLRVGSTIAEWEQQLELVIDVGNSLRHLTPDIYDRPVTDLIAATASASWRRDHEIELSGLQRSRLRKAAKEYIRPGVHLSDLHAALVKVQSERDRWRQWATTLEQPAVSDRAEETLRTHRRFREDLEGLAIALEGSVTAARLETATVDELQVILDELINDEAHLSTLPERTVLLEDLRARGLGEFLADLESRGVPAEQVDDELELAWWQSVLEAMISGDDFVAMPDGSQLRRTESAFRRADSAHIAAAPARLEHELATRWARDAKRFPREARTLRDMLRSGRARTEELDRVQRLTPSLVPVWTASPLVLTATLGDEQAVDAVVILDAESTPLAATLPAVVKAEQVIAFGDPHAGGPQPFTVAPRVSARDTPQPVTEVDSAFETLSRVVDSRSLTSVRRPMDPRLFSYLNEAFYDGALTRVPYASELMGATTGLSAEYVVDGVGVLTAGSEGVQAPAAEVQRTVDLVFAHAARHPERSLAVVTASAMHAARVAQAVQRRLRESGESAEFFAPGHESFRVVELHRAAGIERDTVIFSLGFGRTTSGRSTPQLGSLSERDGRQAFVRGMTRSRRHTHIVTSIHPKDTELRRLQHGAKDMYHMLEVLFGEETTSERAPAPVDDPGAATDALVADLARRLRAAGATVHTGYAHAVDMAAHADAESLSAGAVLHRGDDDAPVRIPVALQSDGSDRSRALSVRERSRLIPQHLERAGWNYVSLWSVEVFTDPQTVAGLVQRYLGLPGGEAGSAAAQAPGAGQGSADRVG</sequence>
<gene>
    <name evidence="2" type="ORF">E4P33_00630</name>
</gene>
<reference evidence="2 3" key="1">
    <citation type="submission" date="2019-03" db="EMBL/GenBank/DDBJ databases">
        <title>Genome Sequencing and Assembly of Various Microbes Isolated from Alder Root Nodule.</title>
        <authorList>
            <person name="Swanson E."/>
            <person name="Sevigny J.L."/>
            <person name="Pesce C."/>
            <person name="Davis I."/>
            <person name="Kleiner V."/>
            <person name="Tisa L."/>
        </authorList>
    </citation>
    <scope>NUCLEOTIDE SEQUENCE [LARGE SCALE GENOMIC DNA]</scope>
    <source>
        <strain evidence="2 3">4R-31</strain>
    </source>
</reference>
<proteinExistence type="predicted"/>